<evidence type="ECO:0000256" key="4">
    <source>
        <dbReference type="ARBA" id="ARBA00022833"/>
    </source>
</evidence>
<dbReference type="OrthoDB" id="7464992at2759"/>
<keyword evidence="3 6" id="KW-0378">Hydrolase</keyword>
<dbReference type="GO" id="GO:0005743">
    <property type="term" value="C:mitochondrial inner membrane"/>
    <property type="evidence" value="ECO:0007669"/>
    <property type="project" value="TreeGrafter"/>
</dbReference>
<comment type="similarity">
    <text evidence="6">Belongs to the peptidase M48 family.</text>
</comment>
<evidence type="ECO:0000256" key="3">
    <source>
        <dbReference type="ARBA" id="ARBA00022801"/>
    </source>
</evidence>
<name>A0A2T6ZG32_TUBBO</name>
<reference evidence="8 9" key="1">
    <citation type="submission" date="2017-04" db="EMBL/GenBank/DDBJ databases">
        <title>Draft genome sequence of Tuber borchii Vittad., a whitish edible truffle.</title>
        <authorList>
            <consortium name="DOE Joint Genome Institute"/>
            <person name="Murat C."/>
            <person name="Kuo A."/>
            <person name="Barry K.W."/>
            <person name="Clum A."/>
            <person name="Dockter R.B."/>
            <person name="Fauchery L."/>
            <person name="Iotti M."/>
            <person name="Kohler A."/>
            <person name="Labutti K."/>
            <person name="Lindquist E.A."/>
            <person name="Lipzen A."/>
            <person name="Ohm R.A."/>
            <person name="Wang M."/>
            <person name="Grigoriev I.V."/>
            <person name="Zambonelli A."/>
            <person name="Martin F.M."/>
        </authorList>
    </citation>
    <scope>NUCLEOTIDE SEQUENCE [LARGE SCALE GENOMIC DNA]</scope>
    <source>
        <strain evidence="8 9">Tbo3840</strain>
    </source>
</reference>
<dbReference type="InterPro" id="IPR001915">
    <property type="entry name" value="Peptidase_M48"/>
</dbReference>
<dbReference type="Pfam" id="PF01435">
    <property type="entry name" value="Peptidase_M48"/>
    <property type="match status" value="1"/>
</dbReference>
<evidence type="ECO:0000313" key="8">
    <source>
        <dbReference type="EMBL" id="PUU74461.1"/>
    </source>
</evidence>
<dbReference type="InterPro" id="IPR051156">
    <property type="entry name" value="Mito/Outer_Membr_Metalloprot"/>
</dbReference>
<dbReference type="AlphaFoldDB" id="A0A2T6ZG32"/>
<keyword evidence="2" id="KW-0479">Metal-binding</keyword>
<keyword evidence="9" id="KW-1185">Reference proteome</keyword>
<dbReference type="GO" id="GO:0034982">
    <property type="term" value="P:mitochondrial protein processing"/>
    <property type="evidence" value="ECO:0007669"/>
    <property type="project" value="TreeGrafter"/>
</dbReference>
<dbReference type="GO" id="GO:0004222">
    <property type="term" value="F:metalloendopeptidase activity"/>
    <property type="evidence" value="ECO:0007669"/>
    <property type="project" value="InterPro"/>
</dbReference>
<sequence length="350" mass="39557">MFARGLTSTRLFLRTFPQSTGVVASKLRPVIPSGGSGLKLQQQQQQQRAVFMRLPPTYQRFRTRNQWAERSWEDPNFRRFVGVVISGGGAFYAYNLETVPVSGRRRFNFFSVEMEALMAQQAYAGVKESYQGQILSSSHPTTRYVKRVMNRLIPVSGLEDLKWEVFVIKDDSIKNAFVIPGGKVFVFSGILSICGDEDGLATVMSHEIAHTVAHHASERMSKSVLAIVGLLFLSVVSGTDTSFLGNIMDLVYLRPGSRRQEAEADYIGLMMMAQACYDPSMAVGLWERMEKAQEFEPPQFLSTHPAHKTRIRNIKEWLPEALQKLENSECTGRTMDYALEFRKAFGYPNQ</sequence>
<accession>A0A2T6ZG32</accession>
<organism evidence="8 9">
    <name type="scientific">Tuber borchii</name>
    <name type="common">White truffle</name>
    <dbReference type="NCBI Taxonomy" id="42251"/>
    <lineage>
        <taxon>Eukaryota</taxon>
        <taxon>Fungi</taxon>
        <taxon>Dikarya</taxon>
        <taxon>Ascomycota</taxon>
        <taxon>Pezizomycotina</taxon>
        <taxon>Pezizomycetes</taxon>
        <taxon>Pezizales</taxon>
        <taxon>Tuberaceae</taxon>
        <taxon>Tuber</taxon>
    </lineage>
</organism>
<dbReference type="STRING" id="42251.A0A2T6ZG32"/>
<dbReference type="Gene3D" id="3.30.2010.10">
    <property type="entry name" value="Metalloproteases ('zincins'), catalytic domain"/>
    <property type="match status" value="1"/>
</dbReference>
<evidence type="ECO:0000256" key="5">
    <source>
        <dbReference type="ARBA" id="ARBA00023049"/>
    </source>
</evidence>
<protein>
    <submittedName>
        <fullName evidence="8">Peptidase family M48-domain-containing protein</fullName>
    </submittedName>
</protein>
<keyword evidence="5 6" id="KW-0482">Metalloprotease</keyword>
<comment type="caution">
    <text evidence="8">The sequence shown here is derived from an EMBL/GenBank/DDBJ whole genome shotgun (WGS) entry which is preliminary data.</text>
</comment>
<evidence type="ECO:0000256" key="2">
    <source>
        <dbReference type="ARBA" id="ARBA00022723"/>
    </source>
</evidence>
<dbReference type="Proteomes" id="UP000244722">
    <property type="component" value="Unassembled WGS sequence"/>
</dbReference>
<dbReference type="PANTHER" id="PTHR22726">
    <property type="entry name" value="METALLOENDOPEPTIDASE OMA1"/>
    <property type="match status" value="1"/>
</dbReference>
<dbReference type="GO" id="GO:0006515">
    <property type="term" value="P:protein quality control for misfolded or incompletely synthesized proteins"/>
    <property type="evidence" value="ECO:0007669"/>
    <property type="project" value="TreeGrafter"/>
</dbReference>
<dbReference type="EMBL" id="NESQ01000298">
    <property type="protein sequence ID" value="PUU74461.1"/>
    <property type="molecule type" value="Genomic_DNA"/>
</dbReference>
<keyword evidence="1 6" id="KW-0645">Protease</keyword>
<keyword evidence="4 6" id="KW-0862">Zinc</keyword>
<evidence type="ECO:0000313" key="9">
    <source>
        <dbReference type="Proteomes" id="UP000244722"/>
    </source>
</evidence>
<dbReference type="GO" id="GO:0046872">
    <property type="term" value="F:metal ion binding"/>
    <property type="evidence" value="ECO:0007669"/>
    <property type="project" value="UniProtKB-KW"/>
</dbReference>
<evidence type="ECO:0000256" key="1">
    <source>
        <dbReference type="ARBA" id="ARBA00022670"/>
    </source>
</evidence>
<comment type="cofactor">
    <cofactor evidence="6">
        <name>Zn(2+)</name>
        <dbReference type="ChEBI" id="CHEBI:29105"/>
    </cofactor>
    <text evidence="6">Binds 1 zinc ion per subunit.</text>
</comment>
<feature type="domain" description="Peptidase M48" evidence="7">
    <location>
        <begin position="142"/>
        <end position="317"/>
    </location>
</feature>
<proteinExistence type="inferred from homology"/>
<dbReference type="CDD" id="cd07331">
    <property type="entry name" value="M48C_Oma1_like"/>
    <property type="match status" value="1"/>
</dbReference>
<dbReference type="PANTHER" id="PTHR22726:SF1">
    <property type="entry name" value="METALLOENDOPEPTIDASE OMA1, MITOCHONDRIAL"/>
    <property type="match status" value="1"/>
</dbReference>
<evidence type="ECO:0000259" key="7">
    <source>
        <dbReference type="Pfam" id="PF01435"/>
    </source>
</evidence>
<gene>
    <name evidence="8" type="ORF">B9Z19DRAFT_1033227</name>
</gene>
<evidence type="ECO:0000256" key="6">
    <source>
        <dbReference type="RuleBase" id="RU003983"/>
    </source>
</evidence>